<name>A0A087G906_ARAAL</name>
<dbReference type="eggNOG" id="KOG1231">
    <property type="taxonomic scope" value="Eukaryota"/>
</dbReference>
<protein>
    <recommendedName>
        <fullName evidence="3">cytokinin dehydrogenase</fullName>
        <ecNumber evidence="3">1.5.99.12</ecNumber>
    </recommendedName>
</protein>
<dbReference type="PANTHER" id="PTHR13878">
    <property type="entry name" value="GULONOLACTONE OXIDASE"/>
    <property type="match status" value="1"/>
</dbReference>
<comment type="similarity">
    <text evidence="2">Belongs to the oxygen-dependent FAD-linked oxidoreductase family.</text>
</comment>
<comment type="cofactor">
    <cofactor evidence="1">
        <name>FAD</name>
        <dbReference type="ChEBI" id="CHEBI:57692"/>
    </cofactor>
</comment>
<proteinExistence type="inferred from homology"/>
<dbReference type="InterPro" id="IPR036318">
    <property type="entry name" value="FAD-bd_PCMH-like_sf"/>
</dbReference>
<keyword evidence="6" id="KW-0560">Oxidoreductase</keyword>
<accession>A0A087G906</accession>
<dbReference type="InterPro" id="IPR016170">
    <property type="entry name" value="Cytok_DH_C_sf"/>
</dbReference>
<dbReference type="EMBL" id="CM002876">
    <property type="protein sequence ID" value="KFK26358.1"/>
    <property type="molecule type" value="Genomic_DNA"/>
</dbReference>
<organism evidence="9 10">
    <name type="scientific">Arabis alpina</name>
    <name type="common">Alpine rock-cress</name>
    <dbReference type="NCBI Taxonomy" id="50452"/>
    <lineage>
        <taxon>Eukaryota</taxon>
        <taxon>Viridiplantae</taxon>
        <taxon>Streptophyta</taxon>
        <taxon>Embryophyta</taxon>
        <taxon>Tracheophyta</taxon>
        <taxon>Spermatophyta</taxon>
        <taxon>Magnoliopsida</taxon>
        <taxon>eudicotyledons</taxon>
        <taxon>Gunneridae</taxon>
        <taxon>Pentapetalae</taxon>
        <taxon>rosids</taxon>
        <taxon>malvids</taxon>
        <taxon>Brassicales</taxon>
        <taxon>Brassicaceae</taxon>
        <taxon>Arabideae</taxon>
        <taxon>Arabis</taxon>
    </lineage>
</organism>
<dbReference type="InterPro" id="IPR050432">
    <property type="entry name" value="FAD-linked_Oxidoreductases_BP"/>
</dbReference>
<evidence type="ECO:0000256" key="7">
    <source>
        <dbReference type="ARBA" id="ARBA00048224"/>
    </source>
</evidence>
<dbReference type="Gene3D" id="3.40.462.10">
    <property type="entry name" value="FAD-linked oxidases, C-terminal domain"/>
    <property type="match status" value="1"/>
</dbReference>
<dbReference type="EC" id="1.5.99.12" evidence="3"/>
<dbReference type="GO" id="GO:0071949">
    <property type="term" value="F:FAD binding"/>
    <property type="evidence" value="ECO:0007669"/>
    <property type="project" value="InterPro"/>
</dbReference>
<evidence type="ECO:0000259" key="8">
    <source>
        <dbReference type="PROSITE" id="PS51387"/>
    </source>
</evidence>
<dbReference type="InterPro" id="IPR016167">
    <property type="entry name" value="FAD-bd_PCMH_sub1"/>
</dbReference>
<dbReference type="GO" id="GO:0009823">
    <property type="term" value="P:cytokinin catabolic process"/>
    <property type="evidence" value="ECO:0007669"/>
    <property type="project" value="EnsemblPlants"/>
</dbReference>
<dbReference type="Proteomes" id="UP000029120">
    <property type="component" value="Chromosome 8"/>
</dbReference>
<evidence type="ECO:0000256" key="1">
    <source>
        <dbReference type="ARBA" id="ARBA00001974"/>
    </source>
</evidence>
<evidence type="ECO:0000256" key="3">
    <source>
        <dbReference type="ARBA" id="ARBA00011928"/>
    </source>
</evidence>
<dbReference type="Gramene" id="KFK26358">
    <property type="protein sequence ID" value="KFK26358"/>
    <property type="gene ID" value="AALP_AA8G238000"/>
</dbReference>
<dbReference type="InterPro" id="IPR015345">
    <property type="entry name" value="Cytokinin_DH_FAD/cytokin-bd"/>
</dbReference>
<evidence type="ECO:0000256" key="2">
    <source>
        <dbReference type="ARBA" id="ARBA00005466"/>
    </source>
</evidence>
<dbReference type="SUPFAM" id="SSF56176">
    <property type="entry name" value="FAD-binding/transporter-associated domain-like"/>
    <property type="match status" value="1"/>
</dbReference>
<keyword evidence="4" id="KW-0285">Flavoprotein</keyword>
<evidence type="ECO:0000256" key="6">
    <source>
        <dbReference type="ARBA" id="ARBA00023002"/>
    </source>
</evidence>
<evidence type="ECO:0000313" key="10">
    <source>
        <dbReference type="Proteomes" id="UP000029120"/>
    </source>
</evidence>
<dbReference type="GO" id="GO:0019139">
    <property type="term" value="F:cytokinin dehydrogenase activity"/>
    <property type="evidence" value="ECO:0007669"/>
    <property type="project" value="UniProtKB-EC"/>
</dbReference>
<dbReference type="InterPro" id="IPR016169">
    <property type="entry name" value="FAD-bd_PCMH_sub2"/>
</dbReference>
<keyword evidence="10" id="KW-1185">Reference proteome</keyword>
<evidence type="ECO:0000313" key="9">
    <source>
        <dbReference type="EMBL" id="KFK26358.1"/>
    </source>
</evidence>
<feature type="domain" description="FAD-binding PCMH-type" evidence="8">
    <location>
        <begin position="53"/>
        <end position="232"/>
    </location>
</feature>
<dbReference type="PANTHER" id="PTHR13878:SF112">
    <property type="entry name" value="CYTOKININ DEHYDROGENASE 7"/>
    <property type="match status" value="1"/>
</dbReference>
<dbReference type="Gene3D" id="3.30.465.10">
    <property type="match status" value="1"/>
</dbReference>
<dbReference type="PROSITE" id="PS51387">
    <property type="entry name" value="FAD_PCMH"/>
    <property type="match status" value="1"/>
</dbReference>
<dbReference type="Gene3D" id="3.30.43.10">
    <property type="entry name" value="Uridine Diphospho-n-acetylenolpyruvylglucosamine Reductase, domain 2"/>
    <property type="match status" value="1"/>
</dbReference>
<dbReference type="SUPFAM" id="SSF55103">
    <property type="entry name" value="FAD-linked oxidases, C-terminal domain"/>
    <property type="match status" value="1"/>
</dbReference>
<dbReference type="OrthoDB" id="415825at2759"/>
<dbReference type="Pfam" id="PF09265">
    <property type="entry name" value="Cytokin-bind"/>
    <property type="match status" value="1"/>
</dbReference>
<dbReference type="AlphaFoldDB" id="A0A087G906"/>
<evidence type="ECO:0000256" key="4">
    <source>
        <dbReference type="ARBA" id="ARBA00022630"/>
    </source>
</evidence>
<dbReference type="OMA" id="ELAFHYR"/>
<dbReference type="InterPro" id="IPR016166">
    <property type="entry name" value="FAD-bd_PCMH"/>
</dbReference>
<dbReference type="Pfam" id="PF01565">
    <property type="entry name" value="FAD_binding_4"/>
    <property type="match status" value="1"/>
</dbReference>
<keyword evidence="5" id="KW-0274">FAD</keyword>
<sequence>MIAYIEPYFLDNDAEASAVAGISSSDGVSDIQGTIICGGAAADIAGKDFGGMNFVKPLAVVRPVGPEDIAGVVKAALRSEKLTVAARGNGHSINGQAMSEGGLVVDMSSTAENHFEVGFCSGDGTAFVDVSGGALWENVLKRCVLEYGLAPRSWTDYLGLTVGGTLSNAGVSGQTFRYGPQTSNVTELEVVTGNGDVVTCSEIENSELFYSVLGGLGQFGIITRARVLLQPAPDMVRWIRVVYTEFDEFTRDAEWLVSQKDESSSFDYVEGFVFVNGDDPVNGWPSIPLHPDHDFDPTRLPQSSGSVLYCLELGLHYMNSDSNSTVDKRVDKLIGRLRFVDGLRFEIDLSYVDFILRVKRSEEIAKVNGTWETPHPWLNLFVSKRDIADFDRTVFKELVKNGVGGPMLVYPLLRSRWDDRTSVAIPEGEIFYLVALLRFVPRCAKASSVEKLVVQNQEIVQWCVKNGIDFKLYLPHYKSPEEWIRHFGNRWSRFVDRKTMFDPMAILSPGQKIFNRSS</sequence>
<evidence type="ECO:0000256" key="5">
    <source>
        <dbReference type="ARBA" id="ARBA00022827"/>
    </source>
</evidence>
<comment type="catalytic activity">
    <reaction evidence="7">
        <text>N(6)-dimethylallyladenine + A + H2O = 3-methyl-2-butenal + adenine + AH2</text>
        <dbReference type="Rhea" id="RHEA:13625"/>
        <dbReference type="ChEBI" id="CHEBI:13193"/>
        <dbReference type="ChEBI" id="CHEBI:15377"/>
        <dbReference type="ChEBI" id="CHEBI:15825"/>
        <dbReference type="ChEBI" id="CHEBI:16708"/>
        <dbReference type="ChEBI" id="CHEBI:17499"/>
        <dbReference type="ChEBI" id="CHEBI:17660"/>
        <dbReference type="EC" id="1.5.99.12"/>
    </reaction>
</comment>
<dbReference type="InterPro" id="IPR016164">
    <property type="entry name" value="FAD-linked_Oxase-like_C"/>
</dbReference>
<reference evidence="10" key="1">
    <citation type="journal article" date="2015" name="Nat. Plants">
        <title>Genome expansion of Arabis alpina linked with retrotransposition and reduced symmetric DNA methylation.</title>
        <authorList>
            <person name="Willing E.M."/>
            <person name="Rawat V."/>
            <person name="Mandakova T."/>
            <person name="Maumus F."/>
            <person name="James G.V."/>
            <person name="Nordstroem K.J."/>
            <person name="Becker C."/>
            <person name="Warthmann N."/>
            <person name="Chica C."/>
            <person name="Szarzynska B."/>
            <person name="Zytnicki M."/>
            <person name="Albani M.C."/>
            <person name="Kiefer C."/>
            <person name="Bergonzi S."/>
            <person name="Castaings L."/>
            <person name="Mateos J.L."/>
            <person name="Berns M.C."/>
            <person name="Bujdoso N."/>
            <person name="Piofczyk T."/>
            <person name="de Lorenzo L."/>
            <person name="Barrero-Sicilia C."/>
            <person name="Mateos I."/>
            <person name="Piednoel M."/>
            <person name="Hagmann J."/>
            <person name="Chen-Min-Tao R."/>
            <person name="Iglesias-Fernandez R."/>
            <person name="Schuster S.C."/>
            <person name="Alonso-Blanco C."/>
            <person name="Roudier F."/>
            <person name="Carbonero P."/>
            <person name="Paz-Ares J."/>
            <person name="Davis S.J."/>
            <person name="Pecinka A."/>
            <person name="Quesneville H."/>
            <person name="Colot V."/>
            <person name="Lysak M.A."/>
            <person name="Weigel D."/>
            <person name="Coupland G."/>
            <person name="Schneeberger K."/>
        </authorList>
    </citation>
    <scope>NUCLEOTIDE SEQUENCE [LARGE SCALE GENOMIC DNA]</scope>
    <source>
        <strain evidence="10">cv. Pajares</strain>
    </source>
</reference>
<dbReference type="InterPro" id="IPR006094">
    <property type="entry name" value="Oxid_FAD_bind_N"/>
</dbReference>
<gene>
    <name evidence="9" type="ordered locus">AALP_Aa8g238000</name>
</gene>